<sequence>MLNGGNMHELSVTESILEIALRHGDAAGAATITDLFLVIGELATIVDESVQFYWDIVSQDTPAAGSLLHFRRIPGQLGCRACGHLFTPAAGLCCPVCGGIDIELLAGEEFYLEAIEVARAGEVETATT</sequence>
<feature type="binding site" evidence="4">
    <location>
        <position position="79"/>
    </location>
    <ligand>
        <name>Zn(2+)</name>
        <dbReference type="ChEBI" id="CHEBI:29105"/>
    </ligand>
</feature>
<keyword evidence="1 4" id="KW-0533">Nickel</keyword>
<dbReference type="InterPro" id="IPR000688">
    <property type="entry name" value="HypA/HybF"/>
</dbReference>
<dbReference type="PANTHER" id="PTHR34535">
    <property type="entry name" value="HYDROGENASE MATURATION FACTOR HYPA"/>
    <property type="match status" value="1"/>
</dbReference>
<proteinExistence type="inferred from homology"/>
<evidence type="ECO:0000256" key="2">
    <source>
        <dbReference type="ARBA" id="ARBA00022723"/>
    </source>
</evidence>
<dbReference type="AlphaFoldDB" id="A0A170PF46"/>
<organism evidence="5 6">
    <name type="scientific">Candidatus Promineifilum breve</name>
    <dbReference type="NCBI Taxonomy" id="1806508"/>
    <lineage>
        <taxon>Bacteria</taxon>
        <taxon>Bacillati</taxon>
        <taxon>Chloroflexota</taxon>
        <taxon>Ardenticatenia</taxon>
        <taxon>Candidatus Promineifilales</taxon>
        <taxon>Candidatus Promineifilaceae</taxon>
        <taxon>Candidatus Promineifilum</taxon>
    </lineage>
</organism>
<dbReference type="KEGG" id="pbf:CFX0092_A1085"/>
<dbReference type="HAMAP" id="MF_00213">
    <property type="entry name" value="HypA_HybF"/>
    <property type="match status" value="1"/>
</dbReference>
<feature type="binding site" evidence="4">
    <location>
        <position position="82"/>
    </location>
    <ligand>
        <name>Zn(2+)</name>
        <dbReference type="ChEBI" id="CHEBI:29105"/>
    </ligand>
</feature>
<evidence type="ECO:0000256" key="3">
    <source>
        <dbReference type="ARBA" id="ARBA00022833"/>
    </source>
</evidence>
<dbReference type="PIRSF" id="PIRSF004761">
    <property type="entry name" value="Hydrgn_mat_HypA"/>
    <property type="match status" value="1"/>
</dbReference>
<accession>A0A170PF46</accession>
<feature type="binding site" evidence="4">
    <location>
        <position position="8"/>
    </location>
    <ligand>
        <name>Ni(2+)</name>
        <dbReference type="ChEBI" id="CHEBI:49786"/>
    </ligand>
</feature>
<evidence type="ECO:0000313" key="6">
    <source>
        <dbReference type="Proteomes" id="UP000215027"/>
    </source>
</evidence>
<keyword evidence="2 4" id="KW-0479">Metal-binding</keyword>
<dbReference type="Gene3D" id="3.30.2320.80">
    <property type="match status" value="1"/>
</dbReference>
<keyword evidence="3 4" id="KW-0862">Zinc</keyword>
<evidence type="ECO:0000256" key="4">
    <source>
        <dbReference type="HAMAP-Rule" id="MF_00213"/>
    </source>
</evidence>
<dbReference type="EMBL" id="LN890655">
    <property type="protein sequence ID" value="CUS02963.2"/>
    <property type="molecule type" value="Genomic_DNA"/>
</dbReference>
<comment type="function">
    <text evidence="4">Involved in the maturation of [NiFe] hydrogenases. Required for nickel insertion into the metal center of the hydrogenase.</text>
</comment>
<comment type="similarity">
    <text evidence="4">Belongs to the HypA/HybF family.</text>
</comment>
<dbReference type="Pfam" id="PF01155">
    <property type="entry name" value="HypA"/>
    <property type="match status" value="1"/>
</dbReference>
<gene>
    <name evidence="4 5" type="primary">hypA</name>
    <name evidence="5" type="ORF">CFX0092_A1085</name>
</gene>
<dbReference type="GO" id="GO:0051604">
    <property type="term" value="P:protein maturation"/>
    <property type="evidence" value="ECO:0007669"/>
    <property type="project" value="InterPro"/>
</dbReference>
<reference evidence="5" key="1">
    <citation type="submission" date="2016-01" db="EMBL/GenBank/DDBJ databases">
        <authorList>
            <person name="Mcilroy J.S."/>
            <person name="Karst M S."/>
            <person name="Albertsen M."/>
        </authorList>
    </citation>
    <scope>NUCLEOTIDE SEQUENCE</scope>
    <source>
        <strain evidence="5">Cfx-K</strain>
    </source>
</reference>
<evidence type="ECO:0000256" key="1">
    <source>
        <dbReference type="ARBA" id="ARBA00022596"/>
    </source>
</evidence>
<dbReference type="Proteomes" id="UP000215027">
    <property type="component" value="Chromosome I"/>
</dbReference>
<name>A0A170PF46_9CHLR</name>
<feature type="binding site" evidence="4">
    <location>
        <position position="97"/>
    </location>
    <ligand>
        <name>Zn(2+)</name>
        <dbReference type="ChEBI" id="CHEBI:29105"/>
    </ligand>
</feature>
<evidence type="ECO:0000313" key="5">
    <source>
        <dbReference type="EMBL" id="CUS02963.2"/>
    </source>
</evidence>
<keyword evidence="6" id="KW-1185">Reference proteome</keyword>
<feature type="binding site" evidence="4">
    <location>
        <position position="94"/>
    </location>
    <ligand>
        <name>Zn(2+)</name>
        <dbReference type="ChEBI" id="CHEBI:29105"/>
    </ligand>
</feature>
<dbReference type="PANTHER" id="PTHR34535:SF3">
    <property type="entry name" value="HYDROGENASE MATURATION FACTOR HYPA"/>
    <property type="match status" value="1"/>
</dbReference>
<dbReference type="GO" id="GO:0016151">
    <property type="term" value="F:nickel cation binding"/>
    <property type="evidence" value="ECO:0007669"/>
    <property type="project" value="UniProtKB-UniRule"/>
</dbReference>
<dbReference type="GO" id="GO:0008270">
    <property type="term" value="F:zinc ion binding"/>
    <property type="evidence" value="ECO:0007669"/>
    <property type="project" value="UniProtKB-UniRule"/>
</dbReference>
<protein>
    <recommendedName>
        <fullName evidence="4">Hydrogenase maturation factor HypA</fullName>
    </recommendedName>
</protein>